<dbReference type="STRING" id="1215343.B488_03480"/>
<evidence type="ECO:0000313" key="4">
    <source>
        <dbReference type="Proteomes" id="UP000010799"/>
    </source>
</evidence>
<dbReference type="HOGENOM" id="CLU_066414_0_0_5"/>
<keyword evidence="2" id="KW-0812">Transmembrane</keyword>
<name>L0EVB8_LIBCB</name>
<feature type="compositionally biased region" description="Basic and acidic residues" evidence="1">
    <location>
        <begin position="154"/>
        <end position="174"/>
    </location>
</feature>
<evidence type="ECO:0000256" key="2">
    <source>
        <dbReference type="SAM" id="Phobius"/>
    </source>
</evidence>
<keyword evidence="2" id="KW-1133">Transmembrane helix</keyword>
<organism evidence="3 4">
    <name type="scientific">Liberibacter crescens (strain BT-1)</name>
    <dbReference type="NCBI Taxonomy" id="1215343"/>
    <lineage>
        <taxon>Bacteria</taxon>
        <taxon>Pseudomonadati</taxon>
        <taxon>Pseudomonadota</taxon>
        <taxon>Alphaproteobacteria</taxon>
        <taxon>Hyphomicrobiales</taxon>
        <taxon>Rhizobiaceae</taxon>
        <taxon>Liberibacter</taxon>
    </lineage>
</organism>
<feature type="compositionally biased region" description="Basic and acidic residues" evidence="1">
    <location>
        <begin position="188"/>
        <end position="211"/>
    </location>
</feature>
<feature type="region of interest" description="Disordered" evidence="1">
    <location>
        <begin position="48"/>
        <end position="248"/>
    </location>
</feature>
<accession>L0EVB8</accession>
<evidence type="ECO:0000313" key="3">
    <source>
        <dbReference type="EMBL" id="AGA64341.1"/>
    </source>
</evidence>
<proteinExistence type="predicted"/>
<feature type="compositionally biased region" description="Polar residues" evidence="1">
    <location>
        <begin position="216"/>
        <end position="248"/>
    </location>
</feature>
<feature type="compositionally biased region" description="Basic and acidic residues" evidence="1">
    <location>
        <begin position="49"/>
        <end position="63"/>
    </location>
</feature>
<reference evidence="3 4" key="1">
    <citation type="journal article" date="2012" name="Stand. Genomic Sci.">
        <title>Complete genome sequence of Liberibacter crescens BT-1.</title>
        <authorList>
            <person name="Leonard M.T."/>
            <person name="Fagen J.R."/>
            <person name="Davis-Richardson A.G."/>
            <person name="Davis M.J."/>
            <person name="Triplett E.W."/>
        </authorList>
    </citation>
    <scope>NUCLEOTIDE SEQUENCE [LARGE SCALE GENOMIC DNA]</scope>
    <source>
        <strain evidence="3 4">BT-1</strain>
    </source>
</reference>
<dbReference type="SUPFAM" id="SSF74653">
    <property type="entry name" value="TolA/TonB C-terminal domain"/>
    <property type="match status" value="1"/>
</dbReference>
<dbReference type="PATRIC" id="fig|1215343.11.peg.357"/>
<sequence>MKGSFVISLVLHVVFFVFFFVNIGPKKTFEANDFEELPVELVNVQESTQLEKGDKHAPVKETKSPPISNTPAIVPDAKNVGNNRMDFETPPTDLQHPVEVKSSAPPKSPDVPLPKNEEIVSESKEEEQKLASLPQKNLPQEAKIPSDTIPLPNFRDDMKPSLEKPVEKETEAKKNITANDKSTLVPNKEGKRHDKKTIVKDSSPKKSDFDAKQISALLNKQDSSGGGASRSTETPSLGNTIKSKGSKLSQSEMDLLRGQIAKNWNIVPGLEGLEKIKIRVRFHLDRDGFVIGEPEVEATGGVDTTRQILASGARRAIIKSQPFHLPPDKYDDWSYVIVNFQPSDIM</sequence>
<dbReference type="eggNOG" id="COG3266">
    <property type="taxonomic scope" value="Bacteria"/>
</dbReference>
<feature type="compositionally biased region" description="Basic and acidic residues" evidence="1">
    <location>
        <begin position="115"/>
        <end position="129"/>
    </location>
</feature>
<dbReference type="Proteomes" id="UP000010799">
    <property type="component" value="Chromosome"/>
</dbReference>
<dbReference type="Gene3D" id="3.30.1150.10">
    <property type="match status" value="1"/>
</dbReference>
<evidence type="ECO:0000256" key="1">
    <source>
        <dbReference type="SAM" id="MobiDB-lite"/>
    </source>
</evidence>
<keyword evidence="2" id="KW-0472">Membrane</keyword>
<gene>
    <name evidence="3" type="ordered locus">B488_03480</name>
</gene>
<feature type="compositionally biased region" description="Polar residues" evidence="1">
    <location>
        <begin position="176"/>
        <end position="185"/>
    </location>
</feature>
<dbReference type="AlphaFoldDB" id="L0EVB8"/>
<dbReference type="KEGG" id="lcc:B488_03480"/>
<protein>
    <submittedName>
        <fullName evidence="3">TolA protein</fullName>
    </submittedName>
</protein>
<dbReference type="EMBL" id="CP003789">
    <property type="protein sequence ID" value="AGA64341.1"/>
    <property type="molecule type" value="Genomic_DNA"/>
</dbReference>
<feature type="transmembrane region" description="Helical" evidence="2">
    <location>
        <begin position="6"/>
        <end position="24"/>
    </location>
</feature>
<keyword evidence="4" id="KW-1185">Reference proteome</keyword>